<protein>
    <submittedName>
        <fullName evidence="2">Uncharacterized protein</fullName>
    </submittedName>
</protein>
<sequence>MNVDTILDEGESDDDDNHNDDNHNDDDGADHDDDECDTDLDSENSDPWKINDSKVLARYQLCNPNPANFFASSRPFNVQAQREVQRKGTSNRCQDSE</sequence>
<evidence type="ECO:0000256" key="1">
    <source>
        <dbReference type="SAM" id="MobiDB-lite"/>
    </source>
</evidence>
<dbReference type="AlphaFoldDB" id="A0A0D2Q3E6"/>
<organism evidence="2 3">
    <name type="scientific">Hypholoma sublateritium (strain FD-334 SS-4)</name>
    <dbReference type="NCBI Taxonomy" id="945553"/>
    <lineage>
        <taxon>Eukaryota</taxon>
        <taxon>Fungi</taxon>
        <taxon>Dikarya</taxon>
        <taxon>Basidiomycota</taxon>
        <taxon>Agaricomycotina</taxon>
        <taxon>Agaricomycetes</taxon>
        <taxon>Agaricomycetidae</taxon>
        <taxon>Agaricales</taxon>
        <taxon>Agaricineae</taxon>
        <taxon>Strophariaceae</taxon>
        <taxon>Hypholoma</taxon>
    </lineage>
</organism>
<feature type="compositionally biased region" description="Acidic residues" evidence="1">
    <location>
        <begin position="1"/>
        <end position="18"/>
    </location>
</feature>
<evidence type="ECO:0000313" key="3">
    <source>
        <dbReference type="Proteomes" id="UP000054270"/>
    </source>
</evidence>
<dbReference type="Proteomes" id="UP000054270">
    <property type="component" value="Unassembled WGS sequence"/>
</dbReference>
<name>A0A0D2Q3E6_HYPSF</name>
<dbReference type="EMBL" id="KN817529">
    <property type="protein sequence ID" value="KJA26100.1"/>
    <property type="molecule type" value="Genomic_DNA"/>
</dbReference>
<feature type="compositionally biased region" description="Acidic residues" evidence="1">
    <location>
        <begin position="27"/>
        <end position="44"/>
    </location>
</feature>
<accession>A0A0D2Q3E6</accession>
<reference evidence="3" key="1">
    <citation type="submission" date="2014-04" db="EMBL/GenBank/DDBJ databases">
        <title>Evolutionary Origins and Diversification of the Mycorrhizal Mutualists.</title>
        <authorList>
            <consortium name="DOE Joint Genome Institute"/>
            <consortium name="Mycorrhizal Genomics Consortium"/>
            <person name="Kohler A."/>
            <person name="Kuo A."/>
            <person name="Nagy L.G."/>
            <person name="Floudas D."/>
            <person name="Copeland A."/>
            <person name="Barry K.W."/>
            <person name="Cichocki N."/>
            <person name="Veneault-Fourrey C."/>
            <person name="LaButti K."/>
            <person name="Lindquist E.A."/>
            <person name="Lipzen A."/>
            <person name="Lundell T."/>
            <person name="Morin E."/>
            <person name="Murat C."/>
            <person name="Riley R."/>
            <person name="Ohm R."/>
            <person name="Sun H."/>
            <person name="Tunlid A."/>
            <person name="Henrissat B."/>
            <person name="Grigoriev I.V."/>
            <person name="Hibbett D.S."/>
            <person name="Martin F."/>
        </authorList>
    </citation>
    <scope>NUCLEOTIDE SEQUENCE [LARGE SCALE GENOMIC DNA]</scope>
    <source>
        <strain evidence="3">FD-334 SS-4</strain>
    </source>
</reference>
<keyword evidence="3" id="KW-1185">Reference proteome</keyword>
<feature type="region of interest" description="Disordered" evidence="1">
    <location>
        <begin position="1"/>
        <end position="49"/>
    </location>
</feature>
<proteinExistence type="predicted"/>
<evidence type="ECO:0000313" key="2">
    <source>
        <dbReference type="EMBL" id="KJA26100.1"/>
    </source>
</evidence>
<gene>
    <name evidence="2" type="ORF">HYPSUDRAFT_36966</name>
</gene>